<dbReference type="EMBL" id="JAIXMP010000022">
    <property type="protein sequence ID" value="KAI9255796.1"/>
    <property type="molecule type" value="Genomic_DNA"/>
</dbReference>
<dbReference type="Proteomes" id="UP001209540">
    <property type="component" value="Unassembled WGS sequence"/>
</dbReference>
<sequence length="219" mass="24821">MSPLTQPAAHDNTPDLQQQQEMIKQTGQVEQQGTDNPTLSTVAIAVICVCCVVGVTLLIGFIFILRRIQRKQNAKTAGFVSFRDVQETPWHNNNNNNKSSTCTERLPPPETHDLVFNSILEHAPRAPPPTTLSSTHHHFRQHTNNSTSNNTTTTSSMSTMMMFEDGYEKMGNEDDKILMSLARQGEWKDLYRPSTPQLEQQHQQHNHQRISTGSSYHVW</sequence>
<comment type="caution">
    <text evidence="3">The sequence shown here is derived from an EMBL/GenBank/DDBJ whole genome shotgun (WGS) entry which is preliminary data.</text>
</comment>
<protein>
    <submittedName>
        <fullName evidence="3">Uncharacterized protein</fullName>
    </submittedName>
</protein>
<organism evidence="3 4">
    <name type="scientific">Phascolomyces articulosus</name>
    <dbReference type="NCBI Taxonomy" id="60185"/>
    <lineage>
        <taxon>Eukaryota</taxon>
        <taxon>Fungi</taxon>
        <taxon>Fungi incertae sedis</taxon>
        <taxon>Mucoromycota</taxon>
        <taxon>Mucoromycotina</taxon>
        <taxon>Mucoromycetes</taxon>
        <taxon>Mucorales</taxon>
        <taxon>Lichtheimiaceae</taxon>
        <taxon>Phascolomyces</taxon>
    </lineage>
</organism>
<gene>
    <name evidence="3" type="ORF">BDA99DRAFT_517657</name>
</gene>
<evidence type="ECO:0000256" key="2">
    <source>
        <dbReference type="SAM" id="Phobius"/>
    </source>
</evidence>
<keyword evidence="2" id="KW-0812">Transmembrane</keyword>
<feature type="compositionally biased region" description="Polar residues" evidence="1">
    <location>
        <begin position="209"/>
        <end position="219"/>
    </location>
</feature>
<reference evidence="3" key="1">
    <citation type="journal article" date="2022" name="IScience">
        <title>Evolution of zygomycete secretomes and the origins of terrestrial fungal ecologies.</title>
        <authorList>
            <person name="Chang Y."/>
            <person name="Wang Y."/>
            <person name="Mondo S."/>
            <person name="Ahrendt S."/>
            <person name="Andreopoulos W."/>
            <person name="Barry K."/>
            <person name="Beard J."/>
            <person name="Benny G.L."/>
            <person name="Blankenship S."/>
            <person name="Bonito G."/>
            <person name="Cuomo C."/>
            <person name="Desiro A."/>
            <person name="Gervers K.A."/>
            <person name="Hundley H."/>
            <person name="Kuo A."/>
            <person name="LaButti K."/>
            <person name="Lang B.F."/>
            <person name="Lipzen A."/>
            <person name="O'Donnell K."/>
            <person name="Pangilinan J."/>
            <person name="Reynolds N."/>
            <person name="Sandor L."/>
            <person name="Smith M.E."/>
            <person name="Tsang A."/>
            <person name="Grigoriev I.V."/>
            <person name="Stajich J.E."/>
            <person name="Spatafora J.W."/>
        </authorList>
    </citation>
    <scope>NUCLEOTIDE SEQUENCE</scope>
    <source>
        <strain evidence="3">RSA 2281</strain>
    </source>
</reference>
<evidence type="ECO:0000256" key="1">
    <source>
        <dbReference type="SAM" id="MobiDB-lite"/>
    </source>
</evidence>
<evidence type="ECO:0000313" key="3">
    <source>
        <dbReference type="EMBL" id="KAI9255796.1"/>
    </source>
</evidence>
<reference evidence="3" key="2">
    <citation type="submission" date="2023-02" db="EMBL/GenBank/DDBJ databases">
        <authorList>
            <consortium name="DOE Joint Genome Institute"/>
            <person name="Mondo S.J."/>
            <person name="Chang Y."/>
            <person name="Wang Y."/>
            <person name="Ahrendt S."/>
            <person name="Andreopoulos W."/>
            <person name="Barry K."/>
            <person name="Beard J."/>
            <person name="Benny G.L."/>
            <person name="Blankenship S."/>
            <person name="Bonito G."/>
            <person name="Cuomo C."/>
            <person name="Desiro A."/>
            <person name="Gervers K.A."/>
            <person name="Hundley H."/>
            <person name="Kuo A."/>
            <person name="LaButti K."/>
            <person name="Lang B.F."/>
            <person name="Lipzen A."/>
            <person name="O'Donnell K."/>
            <person name="Pangilinan J."/>
            <person name="Reynolds N."/>
            <person name="Sandor L."/>
            <person name="Smith M.W."/>
            <person name="Tsang A."/>
            <person name="Grigoriev I.V."/>
            <person name="Stajich J.E."/>
            <person name="Spatafora J.W."/>
        </authorList>
    </citation>
    <scope>NUCLEOTIDE SEQUENCE</scope>
    <source>
        <strain evidence="3">RSA 2281</strain>
    </source>
</reference>
<feature type="transmembrane region" description="Helical" evidence="2">
    <location>
        <begin position="42"/>
        <end position="65"/>
    </location>
</feature>
<name>A0AAD5PBD2_9FUNG</name>
<evidence type="ECO:0000313" key="4">
    <source>
        <dbReference type="Proteomes" id="UP001209540"/>
    </source>
</evidence>
<accession>A0AAD5PBD2</accession>
<feature type="compositionally biased region" description="Polar residues" evidence="1">
    <location>
        <begin position="14"/>
        <end position="34"/>
    </location>
</feature>
<feature type="region of interest" description="Disordered" evidence="1">
    <location>
        <begin position="195"/>
        <end position="219"/>
    </location>
</feature>
<dbReference type="AlphaFoldDB" id="A0AAD5PBD2"/>
<proteinExistence type="predicted"/>
<feature type="region of interest" description="Disordered" evidence="1">
    <location>
        <begin position="90"/>
        <end position="155"/>
    </location>
</feature>
<keyword evidence="2" id="KW-0472">Membrane</keyword>
<feature type="compositionally biased region" description="Low complexity" evidence="1">
    <location>
        <begin position="143"/>
        <end position="155"/>
    </location>
</feature>
<keyword evidence="4" id="KW-1185">Reference proteome</keyword>
<feature type="region of interest" description="Disordered" evidence="1">
    <location>
        <begin position="1"/>
        <end position="34"/>
    </location>
</feature>
<keyword evidence="2" id="KW-1133">Transmembrane helix</keyword>